<dbReference type="Proteomes" id="UP000231843">
    <property type="component" value="Unassembled WGS sequence"/>
</dbReference>
<sequence>MLKYDPTKEGWLACKIGEISPLNNKLCLKNTKYLIYSEQKEPFIMSINDESKCDRKCQILYSGMNSRLRTDLLHSFLEDLKRKIASYQPDMSISKCIDKSANSRGNTYALMKVSNNENRCICVNYLEFAKGIEDLAETTLECSKKSGYSESYYKYDWY</sequence>
<evidence type="ECO:0000313" key="1">
    <source>
        <dbReference type="EMBL" id="PJZ75314.1"/>
    </source>
</evidence>
<reference evidence="1 2" key="1">
    <citation type="submission" date="2017-07" db="EMBL/GenBank/DDBJ databases">
        <title>Leptospira spp. isolated from tropical soils.</title>
        <authorList>
            <person name="Thibeaux R."/>
            <person name="Iraola G."/>
            <person name="Ferres I."/>
            <person name="Bierque E."/>
            <person name="Girault D."/>
            <person name="Soupe-Gilbert M.-E."/>
            <person name="Picardeau M."/>
            <person name="Goarant C."/>
        </authorList>
    </citation>
    <scope>NUCLEOTIDE SEQUENCE [LARGE SCALE GENOMIC DNA]</scope>
    <source>
        <strain evidence="1 2">ES4-C-A1</strain>
    </source>
</reference>
<organism evidence="1 2">
    <name type="scientific">Leptospira neocaledonica</name>
    <dbReference type="NCBI Taxonomy" id="2023192"/>
    <lineage>
        <taxon>Bacteria</taxon>
        <taxon>Pseudomonadati</taxon>
        <taxon>Spirochaetota</taxon>
        <taxon>Spirochaetia</taxon>
        <taxon>Leptospirales</taxon>
        <taxon>Leptospiraceae</taxon>
        <taxon>Leptospira</taxon>
    </lineage>
</organism>
<comment type="caution">
    <text evidence="1">The sequence shown here is derived from an EMBL/GenBank/DDBJ whole genome shotgun (WGS) entry which is preliminary data.</text>
</comment>
<accession>A0A2M9ZTJ1</accession>
<gene>
    <name evidence="1" type="ORF">CH365_19530</name>
</gene>
<keyword evidence="2" id="KW-1185">Reference proteome</keyword>
<evidence type="ECO:0000313" key="2">
    <source>
        <dbReference type="Proteomes" id="UP000231843"/>
    </source>
</evidence>
<proteinExistence type="predicted"/>
<dbReference type="AlphaFoldDB" id="A0A2M9ZTJ1"/>
<protein>
    <submittedName>
        <fullName evidence="1">Uncharacterized protein</fullName>
    </submittedName>
</protein>
<name>A0A2M9ZTJ1_9LEPT</name>
<dbReference type="EMBL" id="NPEA01000016">
    <property type="protein sequence ID" value="PJZ75314.1"/>
    <property type="molecule type" value="Genomic_DNA"/>
</dbReference>